<feature type="signal peptide" evidence="7">
    <location>
        <begin position="1"/>
        <end position="18"/>
    </location>
</feature>
<dbReference type="InterPro" id="IPR002403">
    <property type="entry name" value="Cyt_P450_E_grp-IV"/>
</dbReference>
<evidence type="ECO:0000256" key="1">
    <source>
        <dbReference type="ARBA" id="ARBA00001971"/>
    </source>
</evidence>
<dbReference type="EMBL" id="JAPCWZ010000006">
    <property type="protein sequence ID" value="KAK8859640.1"/>
    <property type="molecule type" value="Genomic_DNA"/>
</dbReference>
<proteinExistence type="inferred from homology"/>
<sequence length="541" mass="60735">MIALWIVGILLAIFLALASRQSPPNQPPRLKEAIPFVTNAWQFMTNKKHFITRIKNALRTSPLVQCQLGPLTIYFVTGSDHVPTLFKSNMFTSDPWVIRILERTAGYFPVDLTKFSRDDSGSSRLPRTGSTEGLLDSERIWHAMHQNYNATLVGPDSVNTIAASYQPFFHQELTTLLASKEGGTDLLLFDFLKKTMSRAATLALFGPGIIDINPGFMDAFWKYENFAEPLAFGLPNWLNKEGVEARNTMRAMCTKWYEHANREFPWESVEEDHDTSWEPIFGSPLSRRLARWGKSFDFDAVGMGPVYTLFIFALHSNTIPICTWIMIELIKDPKLFSAVRRDITKAALSNETSSQTFDIHELTSLPLLQSIYAEALRLHVGILITRTSVVPVTIAGHNFPPGTVFQSPTQLSHLEESVWGVPGHPASEFWAHRHLKEKKKENEKGEIEKHLEFSLAGPPGAFFPYGGGTAMCAGRNLAKAEVLVTVAMLVSRLDLKFLEWLKPDGSPSDRPALDNTKYANAVAAPPDREMRVQWGKRVDGF</sequence>
<comment type="caution">
    <text evidence="8">The sequence shown here is derived from an EMBL/GenBank/DDBJ whole genome shotgun (WGS) entry which is preliminary data.</text>
</comment>
<evidence type="ECO:0000313" key="8">
    <source>
        <dbReference type="EMBL" id="KAK8859640.1"/>
    </source>
</evidence>
<dbReference type="Pfam" id="PF00067">
    <property type="entry name" value="p450"/>
    <property type="match status" value="1"/>
</dbReference>
<evidence type="ECO:0000256" key="2">
    <source>
        <dbReference type="ARBA" id="ARBA00010617"/>
    </source>
</evidence>
<dbReference type="InterPro" id="IPR036396">
    <property type="entry name" value="Cyt_P450_sf"/>
</dbReference>
<keyword evidence="4" id="KW-0479">Metal-binding</keyword>
<gene>
    <name evidence="8" type="ORF">PGQ11_010374</name>
</gene>
<dbReference type="PANTHER" id="PTHR24304">
    <property type="entry name" value="CYTOCHROME P450 FAMILY 7"/>
    <property type="match status" value="1"/>
</dbReference>
<name>A0ABR2IAE7_9PEZI</name>
<comment type="similarity">
    <text evidence="2">Belongs to the cytochrome P450 family.</text>
</comment>
<protein>
    <submittedName>
        <fullName evidence="8">25-hydroxycholesterol 7-alpha-hydroxylase</fullName>
    </submittedName>
</protein>
<dbReference type="Proteomes" id="UP001390339">
    <property type="component" value="Unassembled WGS sequence"/>
</dbReference>
<dbReference type="PRINTS" id="PR00465">
    <property type="entry name" value="EP450IV"/>
</dbReference>
<keyword evidence="6" id="KW-0503">Monooxygenase</keyword>
<feature type="chain" id="PRO_5046341947" evidence="7">
    <location>
        <begin position="19"/>
        <end position="541"/>
    </location>
</feature>
<keyword evidence="9" id="KW-1185">Reference proteome</keyword>
<evidence type="ECO:0000256" key="4">
    <source>
        <dbReference type="ARBA" id="ARBA00022723"/>
    </source>
</evidence>
<dbReference type="PANTHER" id="PTHR24304:SF2">
    <property type="entry name" value="24-HYDROXYCHOLESTEROL 7-ALPHA-HYDROXYLASE"/>
    <property type="match status" value="1"/>
</dbReference>
<organism evidence="8 9">
    <name type="scientific">Apiospora arundinis</name>
    <dbReference type="NCBI Taxonomy" id="335852"/>
    <lineage>
        <taxon>Eukaryota</taxon>
        <taxon>Fungi</taxon>
        <taxon>Dikarya</taxon>
        <taxon>Ascomycota</taxon>
        <taxon>Pezizomycotina</taxon>
        <taxon>Sordariomycetes</taxon>
        <taxon>Xylariomycetidae</taxon>
        <taxon>Amphisphaeriales</taxon>
        <taxon>Apiosporaceae</taxon>
        <taxon>Apiospora</taxon>
    </lineage>
</organism>
<dbReference type="InterPro" id="IPR001128">
    <property type="entry name" value="Cyt_P450"/>
</dbReference>
<keyword evidence="7" id="KW-0732">Signal</keyword>
<reference evidence="8 9" key="1">
    <citation type="journal article" date="2024" name="IMA Fungus">
        <title>Apiospora arundinis, a panoply of carbohydrate-active enzymes and secondary metabolites.</title>
        <authorList>
            <person name="Sorensen T."/>
            <person name="Petersen C."/>
            <person name="Muurmann A.T."/>
            <person name="Christiansen J.V."/>
            <person name="Brundto M.L."/>
            <person name="Overgaard C.K."/>
            <person name="Boysen A.T."/>
            <person name="Wollenberg R.D."/>
            <person name="Larsen T.O."/>
            <person name="Sorensen J.L."/>
            <person name="Nielsen K.L."/>
            <person name="Sondergaard T.E."/>
        </authorList>
    </citation>
    <scope>NUCLEOTIDE SEQUENCE [LARGE SCALE GENOMIC DNA]</scope>
    <source>
        <strain evidence="8 9">AAU 773</strain>
    </source>
</reference>
<dbReference type="InterPro" id="IPR050529">
    <property type="entry name" value="CYP450_sterol_14alpha_dmase"/>
</dbReference>
<evidence type="ECO:0000256" key="6">
    <source>
        <dbReference type="ARBA" id="ARBA00023033"/>
    </source>
</evidence>
<dbReference type="Gene3D" id="1.10.630.10">
    <property type="entry name" value="Cytochrome P450"/>
    <property type="match status" value="1"/>
</dbReference>
<dbReference type="CDD" id="cd11040">
    <property type="entry name" value="CYP7_CYP8-like"/>
    <property type="match status" value="1"/>
</dbReference>
<keyword evidence="6" id="KW-0560">Oxidoreductase</keyword>
<keyword evidence="5" id="KW-0408">Iron</keyword>
<dbReference type="SUPFAM" id="SSF48264">
    <property type="entry name" value="Cytochrome P450"/>
    <property type="match status" value="1"/>
</dbReference>
<accession>A0ABR2IAE7</accession>
<keyword evidence="3" id="KW-0349">Heme</keyword>
<evidence type="ECO:0000256" key="7">
    <source>
        <dbReference type="SAM" id="SignalP"/>
    </source>
</evidence>
<evidence type="ECO:0000313" key="9">
    <source>
        <dbReference type="Proteomes" id="UP001390339"/>
    </source>
</evidence>
<comment type="cofactor">
    <cofactor evidence="1">
        <name>heme</name>
        <dbReference type="ChEBI" id="CHEBI:30413"/>
    </cofactor>
</comment>
<evidence type="ECO:0000256" key="5">
    <source>
        <dbReference type="ARBA" id="ARBA00023004"/>
    </source>
</evidence>
<evidence type="ECO:0000256" key="3">
    <source>
        <dbReference type="ARBA" id="ARBA00022617"/>
    </source>
</evidence>